<dbReference type="InterPro" id="IPR036465">
    <property type="entry name" value="vWFA_dom_sf"/>
</dbReference>
<feature type="region of interest" description="Disordered" evidence="5">
    <location>
        <begin position="323"/>
        <end position="389"/>
    </location>
</feature>
<dbReference type="Pfam" id="PF02809">
    <property type="entry name" value="UIM"/>
    <property type="match status" value="3"/>
</dbReference>
<dbReference type="SMART" id="SM00726">
    <property type="entry name" value="UIM"/>
    <property type="match status" value="3"/>
</dbReference>
<dbReference type="SMART" id="SM00327">
    <property type="entry name" value="VWA"/>
    <property type="match status" value="1"/>
</dbReference>
<organism evidence="7">
    <name type="scientific">Auxenochlorella protothecoides</name>
    <name type="common">Green microalga</name>
    <name type="synonym">Chlorella protothecoides</name>
    <dbReference type="NCBI Taxonomy" id="3075"/>
    <lineage>
        <taxon>Eukaryota</taxon>
        <taxon>Viridiplantae</taxon>
        <taxon>Chlorophyta</taxon>
        <taxon>core chlorophytes</taxon>
        <taxon>Trebouxiophyceae</taxon>
        <taxon>Chlorellales</taxon>
        <taxon>Chlorellaceae</taxon>
        <taxon>Auxenochlorella</taxon>
    </lineage>
</organism>
<evidence type="ECO:0000256" key="2">
    <source>
        <dbReference type="ARBA" id="ARBA00022942"/>
    </source>
</evidence>
<dbReference type="AlphaFoldDB" id="A0A1D1ZR31"/>
<feature type="compositionally biased region" description="Low complexity" evidence="5">
    <location>
        <begin position="323"/>
        <end position="341"/>
    </location>
</feature>
<evidence type="ECO:0000259" key="6">
    <source>
        <dbReference type="PROSITE" id="PS50234"/>
    </source>
</evidence>
<dbReference type="GO" id="GO:0043161">
    <property type="term" value="P:proteasome-mediated ubiquitin-dependent protein catabolic process"/>
    <property type="evidence" value="ECO:0007669"/>
    <property type="project" value="TreeGrafter"/>
</dbReference>
<dbReference type="Pfam" id="PF13519">
    <property type="entry name" value="VWA_2"/>
    <property type="match status" value="1"/>
</dbReference>
<comment type="similarity">
    <text evidence="1">Belongs to the proteasome subunit S5A family.</text>
</comment>
<keyword evidence="2" id="KW-0647">Proteasome</keyword>
<proteinExistence type="inferred from homology"/>
<gene>
    <name evidence="7" type="ORF">g.1514</name>
</gene>
<dbReference type="Gene3D" id="6.10.250.380">
    <property type="match status" value="1"/>
</dbReference>
<evidence type="ECO:0000256" key="4">
    <source>
        <dbReference type="ARBA" id="ARBA00071116"/>
    </source>
</evidence>
<accession>A0A1D1ZR31</accession>
<dbReference type="GO" id="GO:0008540">
    <property type="term" value="C:proteasome regulatory particle, base subcomplex"/>
    <property type="evidence" value="ECO:0007669"/>
    <property type="project" value="TreeGrafter"/>
</dbReference>
<reference evidence="7" key="1">
    <citation type="submission" date="2015-08" db="EMBL/GenBank/DDBJ databases">
        <authorList>
            <person name="Babu N.S."/>
            <person name="Beckwith C.J."/>
            <person name="Beseler K.G."/>
            <person name="Brison A."/>
            <person name="Carone J.V."/>
            <person name="Caskin T.P."/>
            <person name="Diamond M."/>
            <person name="Durham M.E."/>
            <person name="Foxe J.M."/>
            <person name="Go M."/>
            <person name="Henderson B.A."/>
            <person name="Jones I.B."/>
            <person name="McGettigan J.A."/>
            <person name="Micheletti S.J."/>
            <person name="Nasrallah M.E."/>
            <person name="Ortiz D."/>
            <person name="Piller C.R."/>
            <person name="Privatt S.R."/>
            <person name="Schneider S.L."/>
            <person name="Sharp S."/>
            <person name="Smith T.C."/>
            <person name="Stanton J.D."/>
            <person name="Ullery H.E."/>
            <person name="Wilson R.J."/>
            <person name="Serrano M.G."/>
            <person name="Buck G."/>
            <person name="Lee V."/>
            <person name="Wang Y."/>
            <person name="Carvalho R."/>
            <person name="Voegtly L."/>
            <person name="Shi R."/>
            <person name="Duckworth R."/>
            <person name="Johnson A."/>
            <person name="Loviza R."/>
            <person name="Walstead R."/>
            <person name="Shah Z."/>
            <person name="Kiflezghi M."/>
            <person name="Wade K."/>
            <person name="Ball S.L."/>
            <person name="Bradley K.W."/>
            <person name="Asai D.J."/>
            <person name="Bowman C.A."/>
            <person name="Russell D.A."/>
            <person name="Pope W.H."/>
            <person name="Jacobs-Sera D."/>
            <person name="Hendrix R.W."/>
            <person name="Hatfull G.F."/>
        </authorList>
    </citation>
    <scope>NUCLEOTIDE SEQUENCE</scope>
</reference>
<feature type="compositionally biased region" description="Acidic residues" evidence="5">
    <location>
        <begin position="355"/>
        <end position="366"/>
    </location>
</feature>
<dbReference type="EMBL" id="GDKF01009457">
    <property type="protein sequence ID" value="JAT69165.1"/>
    <property type="molecule type" value="Transcribed_RNA"/>
</dbReference>
<feature type="region of interest" description="Disordered" evidence="5">
    <location>
        <begin position="1"/>
        <end position="21"/>
    </location>
</feature>
<dbReference type="GO" id="GO:0031593">
    <property type="term" value="F:polyubiquitin modification-dependent protein binding"/>
    <property type="evidence" value="ECO:0007669"/>
    <property type="project" value="TreeGrafter"/>
</dbReference>
<feature type="non-terminal residue" evidence="7">
    <location>
        <position position="1"/>
    </location>
</feature>
<protein>
    <recommendedName>
        <fullName evidence="4">26S proteasome non-ATPase regulatory subunit 4 homolog</fullName>
    </recommendedName>
    <alternativeName>
        <fullName evidence="3">26S proteasome regulatory subunit RPN10</fullName>
    </alternativeName>
</protein>
<dbReference type="InterPro" id="IPR002035">
    <property type="entry name" value="VWF_A"/>
</dbReference>
<sequence length="389" mass="40998">LSLPRGLDGRRTSSPIPIHRSASPLQESTVVCVDNSEFTRNGDYAPTRFQAQADAVNLLAGAKTQHHPENTVGVMSMAGRSPRVLVTPTTELGKVLNAMMKMDIEGDVHLATAVQIAQLALKHRENKNQRQRIVIFIGSPIQEDKDSMVKIARKLKKNNIAVDIVSFGSEEANVEKLEAFQAAVNSNGNSHLVTVPPGTILSDQLFATPIFMEEGASSDGGGPAPPRSNVVDGFDYGELGVDPTLDPELALALRVSMEEERARQAAATGGAEPGAEAGATEAAPAATPAPRAAAPVPAGEADDVEAMDEDVLLQEALALSMQAEQPTPAAATAAAVTPAAPVKEEAPRPAPPAREEEEGMEEDDPELALALQMSLAEEHTREEGEPEQG</sequence>
<evidence type="ECO:0000256" key="1">
    <source>
        <dbReference type="ARBA" id="ARBA00005574"/>
    </source>
</evidence>
<name>A0A1D1ZR31_AUXPR</name>
<dbReference type="PROSITE" id="PS50234">
    <property type="entry name" value="VWFA"/>
    <property type="match status" value="1"/>
</dbReference>
<dbReference type="PANTHER" id="PTHR10223">
    <property type="entry name" value="26S PROTEASOME NON-ATPASE REGULATORY SUBUNIT 4"/>
    <property type="match status" value="1"/>
</dbReference>
<dbReference type="PROSITE" id="PS50330">
    <property type="entry name" value="UIM"/>
    <property type="match status" value="3"/>
</dbReference>
<evidence type="ECO:0000256" key="3">
    <source>
        <dbReference type="ARBA" id="ARBA00044341"/>
    </source>
</evidence>
<dbReference type="InterPro" id="IPR027040">
    <property type="entry name" value="PSMD4"/>
</dbReference>
<dbReference type="SUPFAM" id="SSF53300">
    <property type="entry name" value="vWA-like"/>
    <property type="match status" value="1"/>
</dbReference>
<evidence type="ECO:0000256" key="5">
    <source>
        <dbReference type="SAM" id="MobiDB-lite"/>
    </source>
</evidence>
<feature type="compositionally biased region" description="Low complexity" evidence="5">
    <location>
        <begin position="265"/>
        <end position="299"/>
    </location>
</feature>
<feature type="domain" description="VWFA" evidence="6">
    <location>
        <begin position="28"/>
        <end position="210"/>
    </location>
</feature>
<feature type="region of interest" description="Disordered" evidence="5">
    <location>
        <begin position="262"/>
        <end position="300"/>
    </location>
</feature>
<dbReference type="PANTHER" id="PTHR10223:SF0">
    <property type="entry name" value="26S PROTEASOME NON-ATPASE REGULATORY SUBUNIT 4"/>
    <property type="match status" value="1"/>
</dbReference>
<dbReference type="Gene3D" id="6.10.140.100">
    <property type="match status" value="1"/>
</dbReference>
<dbReference type="Gene3D" id="3.40.50.410">
    <property type="entry name" value="von Willebrand factor, type A domain"/>
    <property type="match status" value="1"/>
</dbReference>
<dbReference type="FunFam" id="3.40.50.410:FF:000005">
    <property type="entry name" value="26S proteasome non-ATPase regulatory subunit 4"/>
    <property type="match status" value="1"/>
</dbReference>
<feature type="region of interest" description="Disordered" evidence="5">
    <location>
        <begin position="213"/>
        <end position="233"/>
    </location>
</feature>
<dbReference type="GO" id="GO:0005829">
    <property type="term" value="C:cytosol"/>
    <property type="evidence" value="ECO:0007669"/>
    <property type="project" value="TreeGrafter"/>
</dbReference>
<evidence type="ECO:0000313" key="7">
    <source>
        <dbReference type="EMBL" id="JAT69165.1"/>
    </source>
</evidence>
<dbReference type="GO" id="GO:0005634">
    <property type="term" value="C:nucleus"/>
    <property type="evidence" value="ECO:0007669"/>
    <property type="project" value="TreeGrafter"/>
</dbReference>
<dbReference type="InterPro" id="IPR003903">
    <property type="entry name" value="UIM_dom"/>
</dbReference>
<dbReference type="CDD" id="cd01452">
    <property type="entry name" value="VWA_26S_proteasome_subunit"/>
    <property type="match status" value="1"/>
</dbReference>